<dbReference type="AlphaFoldDB" id="A0A9P4J5P7"/>
<feature type="compositionally biased region" description="Basic and acidic residues" evidence="1">
    <location>
        <begin position="53"/>
        <end position="70"/>
    </location>
</feature>
<organism evidence="2 3">
    <name type="scientific">Myriangium duriaei CBS 260.36</name>
    <dbReference type="NCBI Taxonomy" id="1168546"/>
    <lineage>
        <taxon>Eukaryota</taxon>
        <taxon>Fungi</taxon>
        <taxon>Dikarya</taxon>
        <taxon>Ascomycota</taxon>
        <taxon>Pezizomycotina</taxon>
        <taxon>Dothideomycetes</taxon>
        <taxon>Dothideomycetidae</taxon>
        <taxon>Myriangiales</taxon>
        <taxon>Myriangiaceae</taxon>
        <taxon>Myriangium</taxon>
    </lineage>
</organism>
<feature type="compositionally biased region" description="Pro residues" evidence="1">
    <location>
        <begin position="570"/>
        <end position="582"/>
    </location>
</feature>
<feature type="compositionally biased region" description="Polar residues" evidence="1">
    <location>
        <begin position="79"/>
        <end position="93"/>
    </location>
</feature>
<gene>
    <name evidence="2" type="ORF">K461DRAFT_265361</name>
</gene>
<sequence length="716" mass="80288">MLAAPRTSGQVSDDLVHEPEEPPDESMRNVAGFALDKGFMKQVPTRIPNIRRESLLTRQLQPKDMEDDHAYTFGPVSRALSSSSIAELTSDNELTSPGTRGSSPSPPLPPVRSHIYIPPLEKHFTKEPTIAEHEDRTAQALNESEHKVESNLGRRRCITFACGKKAETSKEASTPVIKKAEIPDGDTDAPKRKCTITFNCPTRTKMTPIKPLTLSSRHLSPAPKLHKSPKSPKSPRAAMTKSRRGSDMTITTSSPTTLRKVPSVVRRRNKYADNADEEKLEAKRFHEFAVNAHADEEWTEEITCHRKRLTIKDTLHKENAGDAISDGGFDTDDEHGFANSSESDGDDSDFEWWAPGRSTAATSTDQLEHIRSTQRRRLSDSSLESAREANGVAMKGHKKQKSKTRAVKINRAPTPELPDSTDFVCGTLDEDRPLEQAYKLCIEQRKAAKHKVTPQDIDPTFPTSDPEMDEEDEEDEVCEEEDDDQQLFMHGPIDLNEDPGRRNMQRSNGHKKSPSPRRLKSPAPTQRVNNRSPAPTPRRRSLRSPPPPTKCNRHRSPAPRKLFGQSPPRLRSPPPSNRPTSPPNSRRSSVEGTPRPTLKSNTSDYLGTRPVPTRVASLPRVPTMTKIRALAASSQDDDEDDDDSRPRRVRGAIDIVKGLEKKRQRRKEKLYQKHCQKMKKEGERKPKPGKGAERMRELGLELAAYRGKKAEHMLSI</sequence>
<feature type="compositionally biased region" description="Basic residues" evidence="1">
    <location>
        <begin position="660"/>
        <end position="677"/>
    </location>
</feature>
<feature type="region of interest" description="Disordered" evidence="1">
    <location>
        <begin position="1"/>
        <end position="27"/>
    </location>
</feature>
<dbReference type="InterPro" id="IPR018853">
    <property type="entry name" value="DUF2457"/>
</dbReference>
<feature type="region of interest" description="Disordered" evidence="1">
    <location>
        <begin position="213"/>
        <end position="268"/>
    </location>
</feature>
<evidence type="ECO:0000313" key="2">
    <source>
        <dbReference type="EMBL" id="KAF2155887.1"/>
    </source>
</evidence>
<feature type="region of interest" description="Disordered" evidence="1">
    <location>
        <begin position="53"/>
        <end position="112"/>
    </location>
</feature>
<feature type="compositionally biased region" description="Basic residues" evidence="1">
    <location>
        <begin position="395"/>
        <end position="406"/>
    </location>
</feature>
<feature type="compositionally biased region" description="Basic residues" evidence="1">
    <location>
        <begin position="508"/>
        <end position="520"/>
    </location>
</feature>
<reference evidence="2" key="1">
    <citation type="journal article" date="2020" name="Stud. Mycol.">
        <title>101 Dothideomycetes genomes: a test case for predicting lifestyles and emergence of pathogens.</title>
        <authorList>
            <person name="Haridas S."/>
            <person name="Albert R."/>
            <person name="Binder M."/>
            <person name="Bloem J."/>
            <person name="Labutti K."/>
            <person name="Salamov A."/>
            <person name="Andreopoulos B."/>
            <person name="Baker S."/>
            <person name="Barry K."/>
            <person name="Bills G."/>
            <person name="Bluhm B."/>
            <person name="Cannon C."/>
            <person name="Castanera R."/>
            <person name="Culley D."/>
            <person name="Daum C."/>
            <person name="Ezra D."/>
            <person name="Gonzalez J."/>
            <person name="Henrissat B."/>
            <person name="Kuo A."/>
            <person name="Liang C."/>
            <person name="Lipzen A."/>
            <person name="Lutzoni F."/>
            <person name="Magnuson J."/>
            <person name="Mondo S."/>
            <person name="Nolan M."/>
            <person name="Ohm R."/>
            <person name="Pangilinan J."/>
            <person name="Park H.-J."/>
            <person name="Ramirez L."/>
            <person name="Alfaro M."/>
            <person name="Sun H."/>
            <person name="Tritt A."/>
            <person name="Yoshinaga Y."/>
            <person name="Zwiers L.-H."/>
            <person name="Turgeon B."/>
            <person name="Goodwin S."/>
            <person name="Spatafora J."/>
            <person name="Crous P."/>
            <person name="Grigoriev I."/>
        </authorList>
    </citation>
    <scope>NUCLEOTIDE SEQUENCE</scope>
    <source>
        <strain evidence="2">CBS 260.36</strain>
    </source>
</reference>
<proteinExistence type="predicted"/>
<accession>A0A9P4J5P7</accession>
<keyword evidence="3" id="KW-1185">Reference proteome</keyword>
<feature type="compositionally biased region" description="Basic and acidic residues" evidence="1">
    <location>
        <begin position="678"/>
        <end position="693"/>
    </location>
</feature>
<dbReference type="Pfam" id="PF10446">
    <property type="entry name" value="DUF2457"/>
    <property type="match status" value="2"/>
</dbReference>
<dbReference type="EMBL" id="ML996082">
    <property type="protein sequence ID" value="KAF2155887.1"/>
    <property type="molecule type" value="Genomic_DNA"/>
</dbReference>
<dbReference type="Proteomes" id="UP000799439">
    <property type="component" value="Unassembled WGS sequence"/>
</dbReference>
<comment type="caution">
    <text evidence="2">The sequence shown here is derived from an EMBL/GenBank/DDBJ whole genome shotgun (WGS) entry which is preliminary data.</text>
</comment>
<name>A0A9P4J5P7_9PEZI</name>
<feature type="region of interest" description="Disordered" evidence="1">
    <location>
        <begin position="446"/>
        <end position="693"/>
    </location>
</feature>
<protein>
    <recommendedName>
        <fullName evidence="4">Extensin domain-containing protein</fullName>
    </recommendedName>
</protein>
<feature type="compositionally biased region" description="Polar residues" evidence="1">
    <location>
        <begin position="248"/>
        <end position="257"/>
    </location>
</feature>
<evidence type="ECO:0008006" key="4">
    <source>
        <dbReference type="Google" id="ProtNLM"/>
    </source>
</evidence>
<feature type="compositionally biased region" description="Low complexity" evidence="1">
    <location>
        <begin position="94"/>
        <end position="103"/>
    </location>
</feature>
<evidence type="ECO:0000256" key="1">
    <source>
        <dbReference type="SAM" id="MobiDB-lite"/>
    </source>
</evidence>
<feature type="region of interest" description="Disordered" evidence="1">
    <location>
        <begin position="320"/>
        <end position="406"/>
    </location>
</feature>
<feature type="compositionally biased region" description="Acidic residues" evidence="1">
    <location>
        <begin position="466"/>
        <end position="485"/>
    </location>
</feature>
<dbReference type="OrthoDB" id="2011769at2759"/>
<evidence type="ECO:0000313" key="3">
    <source>
        <dbReference type="Proteomes" id="UP000799439"/>
    </source>
</evidence>